<feature type="region of interest" description="Disordered" evidence="1">
    <location>
        <begin position="122"/>
        <end position="146"/>
    </location>
</feature>
<dbReference type="Proteomes" id="UP000464378">
    <property type="component" value="Chromosome"/>
</dbReference>
<keyword evidence="3" id="KW-1185">Reference proteome</keyword>
<organism evidence="2">
    <name type="scientific">Tuwongella immobilis</name>
    <dbReference type="NCBI Taxonomy" id="692036"/>
    <lineage>
        <taxon>Bacteria</taxon>
        <taxon>Pseudomonadati</taxon>
        <taxon>Planctomycetota</taxon>
        <taxon>Planctomycetia</taxon>
        <taxon>Gemmatales</taxon>
        <taxon>Gemmataceae</taxon>
        <taxon>Tuwongella</taxon>
    </lineage>
</organism>
<evidence type="ECO:0000256" key="1">
    <source>
        <dbReference type="SAM" id="MobiDB-lite"/>
    </source>
</evidence>
<reference evidence="2" key="1">
    <citation type="submission" date="2019-04" db="EMBL/GenBank/DDBJ databases">
        <authorList>
            <consortium name="Science for Life Laboratories"/>
        </authorList>
    </citation>
    <scope>NUCLEOTIDE SEQUENCE</scope>
    <source>
        <strain evidence="2">MBLW1</strain>
    </source>
</reference>
<dbReference type="RefSeq" id="WP_162658818.1">
    <property type="nucleotide sequence ID" value="NZ_LR593887.1"/>
</dbReference>
<evidence type="ECO:0000313" key="2">
    <source>
        <dbReference type="EMBL" id="VIP03649.1"/>
    </source>
</evidence>
<dbReference type="AlphaFoldDB" id="A0A6C2YR63"/>
<sequence length="146" mass="16906">MISTDNELVHALVTPSDKLQKIANQHLEEYGEVLSSLLLIDIRNLHLQNYDMRFEFDLLADVYQNCEERIQAHVNACIIYSIEEYLKEEFGEQVNIRDQIGDKLFDVLQKYNQEIDEIYNQKFDDDSSPSLGSSPPQSPSNHEDSP</sequence>
<dbReference type="InParanoid" id="A0A6C2YR63"/>
<proteinExistence type="predicted"/>
<gene>
    <name evidence="2" type="ORF">GMBLW1_03110</name>
</gene>
<evidence type="ECO:0000313" key="3">
    <source>
        <dbReference type="Proteomes" id="UP000464378"/>
    </source>
</evidence>
<name>A0A6C2YR63_9BACT</name>
<dbReference type="EMBL" id="LR593887">
    <property type="protein sequence ID" value="VTS04666.1"/>
    <property type="molecule type" value="Genomic_DNA"/>
</dbReference>
<dbReference type="EMBL" id="LR586016">
    <property type="protein sequence ID" value="VIP03649.1"/>
    <property type="molecule type" value="Genomic_DNA"/>
</dbReference>
<dbReference type="KEGG" id="tim:GMBLW1_03110"/>
<protein>
    <submittedName>
        <fullName evidence="2">Uncharacterized protein</fullName>
    </submittedName>
</protein>
<accession>A0A6C2YR63</accession>